<dbReference type="InterPro" id="IPR044800">
    <property type="entry name" value="LEC2-like"/>
</dbReference>
<feature type="domain" description="TF-B3" evidence="7">
    <location>
        <begin position="82"/>
        <end position="187"/>
    </location>
</feature>
<dbReference type="FunFam" id="2.40.330.10:FF:000002">
    <property type="entry name" value="B3 domain-containing protein"/>
    <property type="match status" value="1"/>
</dbReference>
<accession>A0A6V7QN58</accession>
<feature type="compositionally biased region" description="Low complexity" evidence="6">
    <location>
        <begin position="347"/>
        <end position="372"/>
    </location>
</feature>
<dbReference type="InterPro" id="IPR003340">
    <property type="entry name" value="B3_DNA-bd"/>
</dbReference>
<proteinExistence type="predicted"/>
<dbReference type="CDD" id="cd10017">
    <property type="entry name" value="B3_DNA"/>
    <property type="match status" value="1"/>
</dbReference>
<evidence type="ECO:0000313" key="8">
    <source>
        <dbReference type="EMBL" id="CAD1844630.1"/>
    </source>
</evidence>
<name>A0A6V7QN58_ANACO</name>
<evidence type="ECO:0000256" key="5">
    <source>
        <dbReference type="ARBA" id="ARBA00023242"/>
    </source>
</evidence>
<keyword evidence="3" id="KW-0238">DNA-binding</keyword>
<keyword evidence="2" id="KW-0805">Transcription regulation</keyword>
<comment type="subcellular location">
    <subcellularLocation>
        <location evidence="1">Nucleus</location>
    </subcellularLocation>
</comment>
<dbReference type="Pfam" id="PF02362">
    <property type="entry name" value="B3"/>
    <property type="match status" value="1"/>
</dbReference>
<dbReference type="PANTHER" id="PTHR31140">
    <property type="entry name" value="B3 DOMAIN-CONTAINING TRANSCRIPTION FACTOR ABI3"/>
    <property type="match status" value="1"/>
</dbReference>
<evidence type="ECO:0000256" key="3">
    <source>
        <dbReference type="ARBA" id="ARBA00023125"/>
    </source>
</evidence>
<feature type="compositionally biased region" description="Pro residues" evidence="6">
    <location>
        <begin position="196"/>
        <end position="230"/>
    </location>
</feature>
<evidence type="ECO:0000256" key="2">
    <source>
        <dbReference type="ARBA" id="ARBA00023015"/>
    </source>
</evidence>
<gene>
    <name evidence="8" type="ORF">CB5_LOCUS27841</name>
</gene>
<protein>
    <recommendedName>
        <fullName evidence="7">TF-B3 domain-containing protein</fullName>
    </recommendedName>
</protein>
<reference evidence="8" key="1">
    <citation type="submission" date="2020-07" db="EMBL/GenBank/DDBJ databases">
        <authorList>
            <person name="Lin J."/>
        </authorList>
    </citation>
    <scope>NUCLEOTIDE SEQUENCE</scope>
</reference>
<feature type="region of interest" description="Disordered" evidence="6">
    <location>
        <begin position="345"/>
        <end position="383"/>
    </location>
</feature>
<dbReference type="SUPFAM" id="SSF101936">
    <property type="entry name" value="DNA-binding pseudobarrel domain"/>
    <property type="match status" value="1"/>
</dbReference>
<evidence type="ECO:0000256" key="1">
    <source>
        <dbReference type="ARBA" id="ARBA00004123"/>
    </source>
</evidence>
<feature type="compositionally biased region" description="Basic and acidic residues" evidence="6">
    <location>
        <begin position="185"/>
        <end position="194"/>
    </location>
</feature>
<dbReference type="GO" id="GO:0003700">
    <property type="term" value="F:DNA-binding transcription factor activity"/>
    <property type="evidence" value="ECO:0007669"/>
    <property type="project" value="InterPro"/>
</dbReference>
<dbReference type="Gene3D" id="2.40.330.10">
    <property type="entry name" value="DNA-binding pseudobarrel domain"/>
    <property type="match status" value="1"/>
</dbReference>
<dbReference type="PROSITE" id="PS50863">
    <property type="entry name" value="B3"/>
    <property type="match status" value="1"/>
</dbReference>
<keyword evidence="5" id="KW-0539">Nucleus</keyword>
<feature type="compositionally biased region" description="Basic and acidic residues" evidence="6">
    <location>
        <begin position="373"/>
        <end position="383"/>
    </location>
</feature>
<sequence length="383" mass="41399">MFPLALRNLSSSHWVLGEKRVSSLPRPRVGAASAALQGSSSSATAGAAFRWSSDGGHRPAAAAEERRAGGGILAVVEKEHMFDKVVTPSDVGKLNRLVIPKQHAEKYFPLDASSNEKGLLLSFEDRTGKSWRFRYSYWNSSQSYVMTKGWSRFVKEKRLDAGDTVSFGRGVGDAARDRLFIDWKRRPEPQDLGHPRPLPRLPYPPTPPPLSPSPAPGTPSQPPPPPPPARLHPHHQTPAAAAAATLFEHHQHRQAYDYNAAARQILFFRSPPTQPMPPPPQMMGSADPPMVLGSVPLVDSTPATAAKRVRLFGVDLDCPDSDGTAYNDPDALSLGIDNLRWPPSPLLPLLQLPPHGGSGAQSAEPSPSSSSGKEPHSSLDLDL</sequence>
<dbReference type="GO" id="GO:0003677">
    <property type="term" value="F:DNA binding"/>
    <property type="evidence" value="ECO:0007669"/>
    <property type="project" value="UniProtKB-KW"/>
</dbReference>
<keyword evidence="4" id="KW-0804">Transcription</keyword>
<organism evidence="8">
    <name type="scientific">Ananas comosus var. bracteatus</name>
    <name type="common">red pineapple</name>
    <dbReference type="NCBI Taxonomy" id="296719"/>
    <lineage>
        <taxon>Eukaryota</taxon>
        <taxon>Viridiplantae</taxon>
        <taxon>Streptophyta</taxon>
        <taxon>Embryophyta</taxon>
        <taxon>Tracheophyta</taxon>
        <taxon>Spermatophyta</taxon>
        <taxon>Magnoliopsida</taxon>
        <taxon>Liliopsida</taxon>
        <taxon>Poales</taxon>
        <taxon>Bromeliaceae</taxon>
        <taxon>Bromelioideae</taxon>
        <taxon>Ananas</taxon>
    </lineage>
</organism>
<dbReference type="GO" id="GO:0005634">
    <property type="term" value="C:nucleus"/>
    <property type="evidence" value="ECO:0007669"/>
    <property type="project" value="UniProtKB-SubCell"/>
</dbReference>
<feature type="region of interest" description="Disordered" evidence="6">
    <location>
        <begin position="185"/>
        <end position="238"/>
    </location>
</feature>
<evidence type="ECO:0000256" key="6">
    <source>
        <dbReference type="SAM" id="MobiDB-lite"/>
    </source>
</evidence>
<evidence type="ECO:0000259" key="7">
    <source>
        <dbReference type="PROSITE" id="PS50863"/>
    </source>
</evidence>
<dbReference type="AlphaFoldDB" id="A0A6V7QN58"/>
<evidence type="ECO:0000256" key="4">
    <source>
        <dbReference type="ARBA" id="ARBA00023163"/>
    </source>
</evidence>
<dbReference type="PANTHER" id="PTHR31140:SF139">
    <property type="entry name" value="B3 DOMAIN-CONTAINING PROTEIN OS02G0455900-RELATED"/>
    <property type="match status" value="1"/>
</dbReference>
<dbReference type="SMART" id="SM01019">
    <property type="entry name" value="B3"/>
    <property type="match status" value="1"/>
</dbReference>
<dbReference type="EMBL" id="LR862137">
    <property type="protein sequence ID" value="CAD1844630.1"/>
    <property type="molecule type" value="Genomic_DNA"/>
</dbReference>
<dbReference type="InterPro" id="IPR015300">
    <property type="entry name" value="DNA-bd_pseudobarrel_sf"/>
</dbReference>